<dbReference type="Proteomes" id="UP000177165">
    <property type="component" value="Unassembled WGS sequence"/>
</dbReference>
<sequence>MNLGVVPISLHIVQEGYGSRPSYKAVLSPRQVREGAVLSVQGRTDRIEELKQKGRDLARWHQLGNVRGLGAIE</sequence>
<dbReference type="EMBL" id="MHKB01000002">
    <property type="protein sequence ID" value="OGY80011.1"/>
    <property type="molecule type" value="Genomic_DNA"/>
</dbReference>
<proteinExistence type="predicted"/>
<protein>
    <submittedName>
        <fullName evidence="1">Uncharacterized protein</fullName>
    </submittedName>
</protein>
<accession>A0A1G2ASW9</accession>
<name>A0A1G2ASW9_9BACT</name>
<evidence type="ECO:0000313" key="1">
    <source>
        <dbReference type="EMBL" id="OGY80011.1"/>
    </source>
</evidence>
<comment type="caution">
    <text evidence="1">The sequence shown here is derived from an EMBL/GenBank/DDBJ whole genome shotgun (WGS) entry which is preliminary data.</text>
</comment>
<gene>
    <name evidence="1" type="ORF">A3B74_05135</name>
</gene>
<evidence type="ECO:0000313" key="2">
    <source>
        <dbReference type="Proteomes" id="UP000177165"/>
    </source>
</evidence>
<organism evidence="1 2">
    <name type="scientific">Candidatus Kerfeldbacteria bacterium RIFCSPHIGHO2_02_FULL_42_14</name>
    <dbReference type="NCBI Taxonomy" id="1798540"/>
    <lineage>
        <taxon>Bacteria</taxon>
        <taxon>Candidatus Kerfeldiibacteriota</taxon>
    </lineage>
</organism>
<dbReference type="AlphaFoldDB" id="A0A1G2ASW9"/>
<reference evidence="1 2" key="1">
    <citation type="journal article" date="2016" name="Nat. Commun.">
        <title>Thousands of microbial genomes shed light on interconnected biogeochemical processes in an aquifer system.</title>
        <authorList>
            <person name="Anantharaman K."/>
            <person name="Brown C.T."/>
            <person name="Hug L.A."/>
            <person name="Sharon I."/>
            <person name="Castelle C.J."/>
            <person name="Probst A.J."/>
            <person name="Thomas B.C."/>
            <person name="Singh A."/>
            <person name="Wilkins M.J."/>
            <person name="Karaoz U."/>
            <person name="Brodie E.L."/>
            <person name="Williams K.H."/>
            <person name="Hubbard S.S."/>
            <person name="Banfield J.F."/>
        </authorList>
    </citation>
    <scope>NUCLEOTIDE SEQUENCE [LARGE SCALE GENOMIC DNA]</scope>
</reference>
<dbReference type="STRING" id="1798540.A3B74_05135"/>